<dbReference type="VEuPathDB" id="PiroplasmaDB:BBBOND_0303970"/>
<protein>
    <recommendedName>
        <fullName evidence="4">Transcription initiation factor TFIID subunit 8</fullName>
    </recommendedName>
</protein>
<dbReference type="GO" id="GO:0046982">
    <property type="term" value="F:protein heterodimerization activity"/>
    <property type="evidence" value="ECO:0007669"/>
    <property type="project" value="InterPro"/>
</dbReference>
<feature type="compositionally biased region" description="Basic and acidic residues" evidence="1">
    <location>
        <begin position="312"/>
        <end position="331"/>
    </location>
</feature>
<feature type="region of interest" description="Disordered" evidence="1">
    <location>
        <begin position="312"/>
        <end position="341"/>
    </location>
</feature>
<evidence type="ECO:0000313" key="3">
    <source>
        <dbReference type="Proteomes" id="UP000033188"/>
    </source>
</evidence>
<dbReference type="OrthoDB" id="359886at2759"/>
<dbReference type="RefSeq" id="XP_012768679.1">
    <property type="nucleotide sequence ID" value="XM_012913225.1"/>
</dbReference>
<proteinExistence type="predicted"/>
<accession>A0A061D7H1</accession>
<evidence type="ECO:0000256" key="1">
    <source>
        <dbReference type="SAM" id="MobiDB-lite"/>
    </source>
</evidence>
<evidence type="ECO:0000313" key="2">
    <source>
        <dbReference type="EMBL" id="CDR96493.1"/>
    </source>
</evidence>
<dbReference type="Proteomes" id="UP000033188">
    <property type="component" value="Chromosome 3"/>
</dbReference>
<sequence>MDPECDPSLGDAAADSTFKVNRDSVIISLAQAHRSARSSNVVYQEPLETDRGEYYDEWLQKCVAWIAYTHGIRRLDCYSIEFLANFVANEIRRIGRKAATLSRTRGCDSSNFVDVVSALESMNPSLYNMIFKEKVVSAAKQLPKQVVALSHTSFIQPAVLAQPSSLYFECMVNASSHLSEINTPGDSMEGGVASEEPVYNSLSKPSQAALSVNKDEAAVDLEYFITSAARDTYSLKSDEAYQKIVASRPRFAHKHFPLLPAAFKLNDPEPNELNYRVDAQGNPNERLARQNVLLQMELPQLHRVQIRPGLQEMRDEAAAAKNKDTTPKTAEKTASAEPSFI</sequence>
<dbReference type="KEGG" id="bbig:BBBOND_0303970"/>
<gene>
    <name evidence="2" type="ORF">BBBOND_0303970</name>
</gene>
<keyword evidence="3" id="KW-1185">Reference proteome</keyword>
<dbReference type="Gene3D" id="1.10.20.10">
    <property type="entry name" value="Histone, subunit A"/>
    <property type="match status" value="1"/>
</dbReference>
<evidence type="ECO:0008006" key="4">
    <source>
        <dbReference type="Google" id="ProtNLM"/>
    </source>
</evidence>
<dbReference type="AlphaFoldDB" id="A0A061D7H1"/>
<reference evidence="3" key="1">
    <citation type="journal article" date="2014" name="Nucleic Acids Res.">
        <title>The evolutionary dynamics of variant antigen genes in Babesia reveal a history of genomic innovation underlying host-parasite interaction.</title>
        <authorList>
            <person name="Jackson A.P."/>
            <person name="Otto T.D."/>
            <person name="Darby A."/>
            <person name="Ramaprasad A."/>
            <person name="Xia D."/>
            <person name="Echaide I.E."/>
            <person name="Farber M."/>
            <person name="Gahlot S."/>
            <person name="Gamble J."/>
            <person name="Gupta D."/>
            <person name="Gupta Y."/>
            <person name="Jackson L."/>
            <person name="Malandrin L."/>
            <person name="Malas T.B."/>
            <person name="Moussa E."/>
            <person name="Nair M."/>
            <person name="Reid A.J."/>
            <person name="Sanders M."/>
            <person name="Sharma J."/>
            <person name="Tracey A."/>
            <person name="Quail M.A."/>
            <person name="Weir W."/>
            <person name="Wastling J.M."/>
            <person name="Hall N."/>
            <person name="Willadsen P."/>
            <person name="Lingelbach K."/>
            <person name="Shiels B."/>
            <person name="Tait A."/>
            <person name="Berriman M."/>
            <person name="Allred D.R."/>
            <person name="Pain A."/>
        </authorList>
    </citation>
    <scope>NUCLEOTIDE SEQUENCE [LARGE SCALE GENOMIC DNA]</scope>
    <source>
        <strain evidence="3">Bond</strain>
    </source>
</reference>
<dbReference type="EMBL" id="LK391709">
    <property type="protein sequence ID" value="CDR96493.1"/>
    <property type="molecule type" value="Genomic_DNA"/>
</dbReference>
<dbReference type="InterPro" id="IPR009072">
    <property type="entry name" value="Histone-fold"/>
</dbReference>
<name>A0A061D7H1_BABBI</name>
<dbReference type="GeneID" id="24565034"/>
<organism evidence="2 3">
    <name type="scientific">Babesia bigemina</name>
    <dbReference type="NCBI Taxonomy" id="5866"/>
    <lineage>
        <taxon>Eukaryota</taxon>
        <taxon>Sar</taxon>
        <taxon>Alveolata</taxon>
        <taxon>Apicomplexa</taxon>
        <taxon>Aconoidasida</taxon>
        <taxon>Piroplasmida</taxon>
        <taxon>Babesiidae</taxon>
        <taxon>Babesia</taxon>
    </lineage>
</organism>
<dbReference type="OMA" id="QKCVAWI"/>